<dbReference type="Pfam" id="PF03235">
    <property type="entry name" value="GmrSD_N"/>
    <property type="match status" value="1"/>
</dbReference>
<dbReference type="OrthoDB" id="5419821at2759"/>
<name>A0A5C3LPR4_9AGAR</name>
<dbReference type="EMBL" id="ML213624">
    <property type="protein sequence ID" value="TFK35139.1"/>
    <property type="molecule type" value="Genomic_DNA"/>
</dbReference>
<dbReference type="PANTHER" id="PTHR39639:SF1">
    <property type="entry name" value="DUF262 DOMAIN-CONTAINING PROTEIN"/>
    <property type="match status" value="1"/>
</dbReference>
<keyword evidence="4" id="KW-1185">Reference proteome</keyword>
<feature type="compositionally biased region" description="Basic and acidic residues" evidence="1">
    <location>
        <begin position="518"/>
        <end position="529"/>
    </location>
</feature>
<feature type="compositionally biased region" description="Pro residues" evidence="1">
    <location>
        <begin position="576"/>
        <end position="586"/>
    </location>
</feature>
<gene>
    <name evidence="3" type="ORF">BDQ12DRAFT_737722</name>
</gene>
<evidence type="ECO:0000256" key="1">
    <source>
        <dbReference type="SAM" id="MobiDB-lite"/>
    </source>
</evidence>
<feature type="compositionally biased region" description="Low complexity" evidence="1">
    <location>
        <begin position="451"/>
        <end position="466"/>
    </location>
</feature>
<evidence type="ECO:0000259" key="2">
    <source>
        <dbReference type="Pfam" id="PF03235"/>
    </source>
</evidence>
<feature type="compositionally biased region" description="Pro residues" evidence="1">
    <location>
        <begin position="467"/>
        <end position="476"/>
    </location>
</feature>
<sequence length="653" mass="72674">MDSDGYSDLTDLESDEYEESSKKKPGKKNAAKGGGYRIRNALKVPRATTYTAQALFDQMWNCDINVDPEYQRDVVWPEAKQIGIIDSIFRNFYIPPVIFCVKSFDDGTESKTCIDGKQRLTSIRRFMDGEIPHKDPLTNDKLWYKEPDKEKRGAKNPKLLPEKYRRLFANKQIVCVEYQDISDSDEREIFQRVQLGMALTPAEKLQVVNTDRATFIRELLSAHLKDEGSLAGEAIEWDRSRGNDFRCIAQAVYCMDKWGEGLKTQGTIVQLEKWLNAAQPLSPTLRSNVEDTFRVFSDLVEDPKLNKVFKSPAKVSPVEFISIGLLLFAKKDSMSLAQLSAAIGQMRSHVRREHVDIRANGRVQKTMLDFIALVKPARIAGDSGKVAGSALGQRLKRKRESDEEGELVVAKAKKEPPTAAVPKPPPLTLKLKPTPKQPNPPTPVAHDRMAALRAAKNATAASSSQPLLPPPPPPPTNGNHSSQGQQPPQMLPSPGRSFSFSNSSFIHHQQQQQQHHPHPLDPHATRPADPRPPPSSAPSTYSNTHMTNGSAEYGGRPPSSSSSSNMNNDRYADSPRGPPPPPPPPHSASSMGGGGASRGREYGQEVYARHHDPRERDYNNTWDRDWERERYAAPPPHPPVSGRRGDGGWGPRR</sequence>
<dbReference type="InterPro" id="IPR004919">
    <property type="entry name" value="GmrSD_N"/>
</dbReference>
<proteinExistence type="predicted"/>
<feature type="region of interest" description="Disordered" evidence="1">
    <location>
        <begin position="1"/>
        <end position="32"/>
    </location>
</feature>
<feature type="compositionally biased region" description="Acidic residues" evidence="1">
    <location>
        <begin position="1"/>
        <end position="18"/>
    </location>
</feature>
<feature type="region of interest" description="Disordered" evidence="1">
    <location>
        <begin position="393"/>
        <end position="653"/>
    </location>
</feature>
<dbReference type="Proteomes" id="UP000308652">
    <property type="component" value="Unassembled WGS sequence"/>
</dbReference>
<protein>
    <recommendedName>
        <fullName evidence="2">GmrSD restriction endonucleases N-terminal domain-containing protein</fullName>
    </recommendedName>
</protein>
<dbReference type="AlphaFoldDB" id="A0A5C3LPR4"/>
<accession>A0A5C3LPR4</accession>
<dbReference type="STRING" id="68775.A0A5C3LPR4"/>
<organism evidence="3 4">
    <name type="scientific">Crucibulum laeve</name>
    <dbReference type="NCBI Taxonomy" id="68775"/>
    <lineage>
        <taxon>Eukaryota</taxon>
        <taxon>Fungi</taxon>
        <taxon>Dikarya</taxon>
        <taxon>Basidiomycota</taxon>
        <taxon>Agaricomycotina</taxon>
        <taxon>Agaricomycetes</taxon>
        <taxon>Agaricomycetidae</taxon>
        <taxon>Agaricales</taxon>
        <taxon>Agaricineae</taxon>
        <taxon>Nidulariaceae</taxon>
        <taxon>Crucibulum</taxon>
    </lineage>
</organism>
<feature type="compositionally biased region" description="Basic and acidic residues" evidence="1">
    <location>
        <begin position="598"/>
        <end position="631"/>
    </location>
</feature>
<dbReference type="PANTHER" id="PTHR39639">
    <property type="entry name" value="CHROMOSOME 16, WHOLE GENOME SHOTGUN SEQUENCE"/>
    <property type="match status" value="1"/>
</dbReference>
<feature type="compositionally biased region" description="Polar residues" evidence="1">
    <location>
        <begin position="477"/>
        <end position="488"/>
    </location>
</feature>
<feature type="compositionally biased region" description="Polar residues" evidence="1">
    <location>
        <begin position="541"/>
        <end position="550"/>
    </location>
</feature>
<feature type="compositionally biased region" description="Low complexity" evidence="1">
    <location>
        <begin position="497"/>
        <end position="514"/>
    </location>
</feature>
<evidence type="ECO:0000313" key="4">
    <source>
        <dbReference type="Proteomes" id="UP000308652"/>
    </source>
</evidence>
<evidence type="ECO:0000313" key="3">
    <source>
        <dbReference type="EMBL" id="TFK35139.1"/>
    </source>
</evidence>
<feature type="domain" description="GmrSD restriction endonucleases N-terminal" evidence="2">
    <location>
        <begin position="66"/>
        <end position="205"/>
    </location>
</feature>
<reference evidence="3 4" key="1">
    <citation type="journal article" date="2019" name="Nat. Ecol. Evol.">
        <title>Megaphylogeny resolves global patterns of mushroom evolution.</title>
        <authorList>
            <person name="Varga T."/>
            <person name="Krizsan K."/>
            <person name="Foldi C."/>
            <person name="Dima B."/>
            <person name="Sanchez-Garcia M."/>
            <person name="Sanchez-Ramirez S."/>
            <person name="Szollosi G.J."/>
            <person name="Szarkandi J.G."/>
            <person name="Papp V."/>
            <person name="Albert L."/>
            <person name="Andreopoulos W."/>
            <person name="Angelini C."/>
            <person name="Antonin V."/>
            <person name="Barry K.W."/>
            <person name="Bougher N.L."/>
            <person name="Buchanan P."/>
            <person name="Buyck B."/>
            <person name="Bense V."/>
            <person name="Catcheside P."/>
            <person name="Chovatia M."/>
            <person name="Cooper J."/>
            <person name="Damon W."/>
            <person name="Desjardin D."/>
            <person name="Finy P."/>
            <person name="Geml J."/>
            <person name="Haridas S."/>
            <person name="Hughes K."/>
            <person name="Justo A."/>
            <person name="Karasinski D."/>
            <person name="Kautmanova I."/>
            <person name="Kiss B."/>
            <person name="Kocsube S."/>
            <person name="Kotiranta H."/>
            <person name="LaButti K.M."/>
            <person name="Lechner B.E."/>
            <person name="Liimatainen K."/>
            <person name="Lipzen A."/>
            <person name="Lukacs Z."/>
            <person name="Mihaltcheva S."/>
            <person name="Morgado L.N."/>
            <person name="Niskanen T."/>
            <person name="Noordeloos M.E."/>
            <person name="Ohm R.A."/>
            <person name="Ortiz-Santana B."/>
            <person name="Ovrebo C."/>
            <person name="Racz N."/>
            <person name="Riley R."/>
            <person name="Savchenko A."/>
            <person name="Shiryaev A."/>
            <person name="Soop K."/>
            <person name="Spirin V."/>
            <person name="Szebenyi C."/>
            <person name="Tomsovsky M."/>
            <person name="Tulloss R.E."/>
            <person name="Uehling J."/>
            <person name="Grigoriev I.V."/>
            <person name="Vagvolgyi C."/>
            <person name="Papp T."/>
            <person name="Martin F.M."/>
            <person name="Miettinen O."/>
            <person name="Hibbett D.S."/>
            <person name="Nagy L.G."/>
        </authorList>
    </citation>
    <scope>NUCLEOTIDE SEQUENCE [LARGE SCALE GENOMIC DNA]</scope>
    <source>
        <strain evidence="3 4">CBS 166.37</strain>
    </source>
</reference>